<evidence type="ECO:0000313" key="1">
    <source>
        <dbReference type="EMBL" id="AWB33065.1"/>
    </source>
</evidence>
<accession>A0A2R4XGY0</accession>
<dbReference type="Proteomes" id="UP000244571">
    <property type="component" value="Chromosome"/>
</dbReference>
<keyword evidence="2" id="KW-1185">Reference proteome</keyword>
<dbReference type="EMBL" id="CP028901">
    <property type="protein sequence ID" value="AWB33065.1"/>
    <property type="molecule type" value="Genomic_DNA"/>
</dbReference>
<keyword evidence="1" id="KW-0418">Kinase</keyword>
<protein>
    <submittedName>
        <fullName evidence="1">Serine kinase</fullName>
    </submittedName>
</protein>
<gene>
    <name evidence="1" type="ORF">DBV39_04280</name>
</gene>
<proteinExistence type="predicted"/>
<name>A0A2R4XGY0_9BURK</name>
<sequence length="361" mass="40093">MHVNQVVEDHRFSTNRLSSTKQLVSFADGLFSVFDHAFDQASGRLSRLIGEQMFDIRTSLDEQHNIIANGLSGIQRQSPADCRILIACGDSLDLPMTPQWSLPVFNHLIIEAELASTQYRVHHYQERDFWQFFCLKSRRGVQLMRTPQSLPDWDSGSPLRNFLQWHLSDKSVGLVHAGVLGTDGRGALFFGPGKSGKSGTILAGILHGLQSLGDDYVLVKITDSVNAMPLFSTLKCDPVSLERLGINQGEPWAQETNWQGKKQFVFKDITTAEQPSRMKIDALCLPEVVFAKRTTIKPMDSKEAFLSLAPTGVAQIPGGRAQNFSFCAELTRSLPAYRISLGVDPVEITETLATFIAKLRS</sequence>
<keyword evidence="1" id="KW-0808">Transferase</keyword>
<dbReference type="Gene3D" id="3.40.50.300">
    <property type="entry name" value="P-loop containing nucleotide triphosphate hydrolases"/>
    <property type="match status" value="1"/>
</dbReference>
<dbReference type="GO" id="GO:0016301">
    <property type="term" value="F:kinase activity"/>
    <property type="evidence" value="ECO:0007669"/>
    <property type="project" value="UniProtKB-KW"/>
</dbReference>
<dbReference type="KEGG" id="boz:DBV39_04280"/>
<dbReference type="InterPro" id="IPR027417">
    <property type="entry name" value="P-loop_NTPase"/>
</dbReference>
<evidence type="ECO:0000313" key="2">
    <source>
        <dbReference type="Proteomes" id="UP000244571"/>
    </source>
</evidence>
<organism evidence="1 2">
    <name type="scientific">Orrella marina</name>
    <dbReference type="NCBI Taxonomy" id="2163011"/>
    <lineage>
        <taxon>Bacteria</taxon>
        <taxon>Pseudomonadati</taxon>
        <taxon>Pseudomonadota</taxon>
        <taxon>Betaproteobacteria</taxon>
        <taxon>Burkholderiales</taxon>
        <taxon>Alcaligenaceae</taxon>
        <taxon>Orrella</taxon>
    </lineage>
</organism>
<dbReference type="AlphaFoldDB" id="A0A2R4XGY0"/>
<reference evidence="1 2" key="1">
    <citation type="submission" date="2018-04" db="EMBL/GenBank/DDBJ databases">
        <title>Bordetella sp. HZ20 isolated from seawater.</title>
        <authorList>
            <person name="Sun C."/>
        </authorList>
    </citation>
    <scope>NUCLEOTIDE SEQUENCE [LARGE SCALE GENOMIC DNA]</scope>
    <source>
        <strain evidence="1 2">HZ20</strain>
    </source>
</reference>